<dbReference type="NCBIfam" id="TIGR00951">
    <property type="entry name" value="2A43"/>
    <property type="match status" value="1"/>
</dbReference>
<evidence type="ECO:0000256" key="2">
    <source>
        <dbReference type="ARBA" id="ARBA00006855"/>
    </source>
</evidence>
<dbReference type="FunCoup" id="A0A067QZH8">
    <property type="interactions" value="372"/>
</dbReference>
<dbReference type="InterPro" id="IPR005282">
    <property type="entry name" value="LC_transporter"/>
</dbReference>
<evidence type="ECO:0000256" key="4">
    <source>
        <dbReference type="ARBA" id="ARBA00022692"/>
    </source>
</evidence>
<dbReference type="GO" id="GO:0015184">
    <property type="term" value="F:L-cystine transmembrane transporter activity"/>
    <property type="evidence" value="ECO:0007669"/>
    <property type="project" value="TreeGrafter"/>
</dbReference>
<feature type="transmembrane region" description="Helical" evidence="11">
    <location>
        <begin position="154"/>
        <end position="172"/>
    </location>
</feature>
<evidence type="ECO:0000256" key="10">
    <source>
        <dbReference type="ARBA" id="ARBA00048473"/>
    </source>
</evidence>
<dbReference type="Proteomes" id="UP000027135">
    <property type="component" value="Unassembled WGS sequence"/>
</dbReference>
<sequence>FVRVTVEHDDAIFHASAVIGWIYFVAWSISFYPQIYENWKRKSVVGLNFDFLSLNIVGFVLYSLFNCGLYWITEIEEEYMRRYPTGLNPVQVNDVVFSLHASVATVITIIQCFVYERGSQRVSWTARGFHVLFAAVVAVSLILAWAEVIKWLDFLTYCSYVKLAITLIKYIPQAYMNYKRKSTVGWSIGNIFLDFTGGILSMLQMILNAHNYNDWESIFGDPTKFGLGLFSVVFDIFFIIQHYILYR</sequence>
<feature type="transmembrane region" description="Helical" evidence="11">
    <location>
        <begin position="95"/>
        <end position="116"/>
    </location>
</feature>
<evidence type="ECO:0000256" key="11">
    <source>
        <dbReference type="SAM" id="Phobius"/>
    </source>
</evidence>
<evidence type="ECO:0000256" key="7">
    <source>
        <dbReference type="ARBA" id="ARBA00022989"/>
    </source>
</evidence>
<reference evidence="12 13" key="1">
    <citation type="journal article" date="2014" name="Nat. Commun.">
        <title>Molecular traces of alternative social organization in a termite genome.</title>
        <authorList>
            <person name="Terrapon N."/>
            <person name="Li C."/>
            <person name="Robertson H.M."/>
            <person name="Ji L."/>
            <person name="Meng X."/>
            <person name="Booth W."/>
            <person name="Chen Z."/>
            <person name="Childers C.P."/>
            <person name="Glastad K.M."/>
            <person name="Gokhale K."/>
            <person name="Gowin J."/>
            <person name="Gronenberg W."/>
            <person name="Hermansen R.A."/>
            <person name="Hu H."/>
            <person name="Hunt B.G."/>
            <person name="Huylmans A.K."/>
            <person name="Khalil S.M."/>
            <person name="Mitchell R.D."/>
            <person name="Munoz-Torres M.C."/>
            <person name="Mustard J.A."/>
            <person name="Pan H."/>
            <person name="Reese J.T."/>
            <person name="Scharf M.E."/>
            <person name="Sun F."/>
            <person name="Vogel H."/>
            <person name="Xiao J."/>
            <person name="Yang W."/>
            <person name="Yang Z."/>
            <person name="Yang Z."/>
            <person name="Zhou J."/>
            <person name="Zhu J."/>
            <person name="Brent C.S."/>
            <person name="Elsik C.G."/>
            <person name="Goodisman M.A."/>
            <person name="Liberles D.A."/>
            <person name="Roe R.M."/>
            <person name="Vargo E.L."/>
            <person name="Vilcinskas A."/>
            <person name="Wang J."/>
            <person name="Bornberg-Bauer E."/>
            <person name="Korb J."/>
            <person name="Zhang G."/>
            <person name="Liebig J."/>
        </authorList>
    </citation>
    <scope>NUCLEOTIDE SEQUENCE [LARGE SCALE GENOMIC DNA]</scope>
    <source>
        <tissue evidence="12">Whole organism</tissue>
    </source>
</reference>
<proteinExistence type="inferred from homology"/>
<dbReference type="SMART" id="SM00679">
    <property type="entry name" value="CTNS"/>
    <property type="match status" value="2"/>
</dbReference>
<dbReference type="InterPro" id="IPR006603">
    <property type="entry name" value="PQ-loop_rpt"/>
</dbReference>
<evidence type="ECO:0000256" key="3">
    <source>
        <dbReference type="ARBA" id="ARBA00022448"/>
    </source>
</evidence>
<comment type="subcellular location">
    <subcellularLocation>
        <location evidence="1">Lysosome membrane</location>
        <topology evidence="1">Multi-pass membrane protein</topology>
    </subcellularLocation>
</comment>
<keyword evidence="4 11" id="KW-0812">Transmembrane</keyword>
<keyword evidence="7 11" id="KW-1133">Transmembrane helix</keyword>
<accession>A0A067QZH8</accession>
<evidence type="ECO:0000256" key="8">
    <source>
        <dbReference type="ARBA" id="ARBA00023136"/>
    </source>
</evidence>
<dbReference type="AlphaFoldDB" id="A0A067QZH8"/>
<comment type="catalytic activity">
    <reaction evidence="10">
        <text>L-cystine(out) + H(+)(out) = L-cystine(in) + H(+)(in)</text>
        <dbReference type="Rhea" id="RHEA:66172"/>
        <dbReference type="ChEBI" id="CHEBI:15378"/>
        <dbReference type="ChEBI" id="CHEBI:35491"/>
    </reaction>
    <physiologicalReaction direction="left-to-right" evidence="10">
        <dbReference type="Rhea" id="RHEA:66173"/>
    </physiologicalReaction>
</comment>
<dbReference type="FunFam" id="1.20.1280.290:FF:000022">
    <property type="entry name" value="Cystinosin homolog"/>
    <property type="match status" value="1"/>
</dbReference>
<name>A0A067QZH8_ZOONE</name>
<keyword evidence="6" id="KW-0769">Symport</keyword>
<dbReference type="PANTHER" id="PTHR13131">
    <property type="entry name" value="CYSTINOSIN"/>
    <property type="match status" value="1"/>
</dbReference>
<dbReference type="eggNOG" id="KOG3145">
    <property type="taxonomic scope" value="Eukaryota"/>
</dbReference>
<organism evidence="12 13">
    <name type="scientific">Zootermopsis nevadensis</name>
    <name type="common">Dampwood termite</name>
    <dbReference type="NCBI Taxonomy" id="136037"/>
    <lineage>
        <taxon>Eukaryota</taxon>
        <taxon>Metazoa</taxon>
        <taxon>Ecdysozoa</taxon>
        <taxon>Arthropoda</taxon>
        <taxon>Hexapoda</taxon>
        <taxon>Insecta</taxon>
        <taxon>Pterygota</taxon>
        <taxon>Neoptera</taxon>
        <taxon>Polyneoptera</taxon>
        <taxon>Dictyoptera</taxon>
        <taxon>Blattodea</taxon>
        <taxon>Blattoidea</taxon>
        <taxon>Termitoidae</taxon>
        <taxon>Termopsidae</taxon>
        <taxon>Zootermopsis</taxon>
    </lineage>
</organism>
<dbReference type="Gene3D" id="1.20.1280.290">
    <property type="match status" value="2"/>
</dbReference>
<evidence type="ECO:0000256" key="1">
    <source>
        <dbReference type="ARBA" id="ARBA00004155"/>
    </source>
</evidence>
<feature type="transmembrane region" description="Helical" evidence="11">
    <location>
        <begin position="52"/>
        <end position="72"/>
    </location>
</feature>
<keyword evidence="3" id="KW-0813">Transport</keyword>
<keyword evidence="13" id="KW-1185">Reference proteome</keyword>
<protein>
    <submittedName>
        <fullName evidence="12">Cystinosin-like protein</fullName>
    </submittedName>
</protein>
<dbReference type="GO" id="GO:0015293">
    <property type="term" value="F:symporter activity"/>
    <property type="evidence" value="ECO:0007669"/>
    <property type="project" value="UniProtKB-KW"/>
</dbReference>
<feature type="non-terminal residue" evidence="12">
    <location>
        <position position="1"/>
    </location>
</feature>
<evidence type="ECO:0000313" key="12">
    <source>
        <dbReference type="EMBL" id="KDR15835.1"/>
    </source>
</evidence>
<keyword evidence="5" id="KW-0677">Repeat</keyword>
<feature type="transmembrane region" description="Helical" evidence="11">
    <location>
        <begin position="12"/>
        <end position="32"/>
    </location>
</feature>
<feature type="transmembrane region" description="Helical" evidence="11">
    <location>
        <begin position="128"/>
        <end position="148"/>
    </location>
</feature>
<dbReference type="FunFam" id="1.20.1280.290:FF:000016">
    <property type="entry name" value="Cystinosin homolog"/>
    <property type="match status" value="1"/>
</dbReference>
<dbReference type="GO" id="GO:0005765">
    <property type="term" value="C:lysosomal membrane"/>
    <property type="evidence" value="ECO:0007669"/>
    <property type="project" value="UniProtKB-SubCell"/>
</dbReference>
<evidence type="ECO:0000256" key="9">
    <source>
        <dbReference type="ARBA" id="ARBA00023228"/>
    </source>
</evidence>
<dbReference type="PANTHER" id="PTHR13131:SF5">
    <property type="entry name" value="CYSTINOSIN"/>
    <property type="match status" value="1"/>
</dbReference>
<feature type="transmembrane region" description="Helical" evidence="11">
    <location>
        <begin position="184"/>
        <end position="207"/>
    </location>
</feature>
<dbReference type="STRING" id="136037.A0A067QZH8"/>
<dbReference type="EMBL" id="KK852814">
    <property type="protein sequence ID" value="KDR15835.1"/>
    <property type="molecule type" value="Genomic_DNA"/>
</dbReference>
<gene>
    <name evidence="12" type="ORF">L798_10243</name>
</gene>
<comment type="similarity">
    <text evidence="2">Belongs to the cystinosin family.</text>
</comment>
<keyword evidence="8 11" id="KW-0472">Membrane</keyword>
<evidence type="ECO:0000256" key="6">
    <source>
        <dbReference type="ARBA" id="ARBA00022847"/>
    </source>
</evidence>
<evidence type="ECO:0000256" key="5">
    <source>
        <dbReference type="ARBA" id="ARBA00022737"/>
    </source>
</evidence>
<evidence type="ECO:0000313" key="13">
    <source>
        <dbReference type="Proteomes" id="UP000027135"/>
    </source>
</evidence>
<dbReference type="OMA" id="WIDVIYT"/>
<dbReference type="InParanoid" id="A0A067QZH8"/>
<feature type="transmembrane region" description="Helical" evidence="11">
    <location>
        <begin position="227"/>
        <end position="246"/>
    </location>
</feature>
<dbReference type="Pfam" id="PF04193">
    <property type="entry name" value="PQ-loop"/>
    <property type="match status" value="2"/>
</dbReference>
<keyword evidence="9" id="KW-0458">Lysosome</keyword>